<dbReference type="PANTHER" id="PTHR36834">
    <property type="entry name" value="MEMBRANE PROTEIN-RELATED"/>
    <property type="match status" value="1"/>
</dbReference>
<dbReference type="RefSeq" id="WP_285673407.1">
    <property type="nucleotide sequence ID" value="NZ_BSYI01000034.1"/>
</dbReference>
<reference evidence="3 4" key="1">
    <citation type="submission" date="2023-04" db="EMBL/GenBank/DDBJ databases">
        <title>Marinoamorphus aggregata gen. nov., sp. Nov., isolate from tissue of brittle star Ophioplocus japonicus.</title>
        <authorList>
            <person name="Kawano K."/>
            <person name="Sawayama S."/>
            <person name="Nakagawa S."/>
        </authorList>
    </citation>
    <scope>NUCLEOTIDE SEQUENCE [LARGE SCALE GENOMIC DNA]</scope>
    <source>
        <strain evidence="3 4">NKW23</strain>
    </source>
</reference>
<dbReference type="PANTHER" id="PTHR36834:SF1">
    <property type="entry name" value="INTEGRAL MEMBRANE PROTEIN"/>
    <property type="match status" value="1"/>
</dbReference>
<feature type="transmembrane region" description="Helical" evidence="1">
    <location>
        <begin position="6"/>
        <end position="28"/>
    </location>
</feature>
<evidence type="ECO:0000259" key="2">
    <source>
        <dbReference type="Pfam" id="PF04892"/>
    </source>
</evidence>
<comment type="caution">
    <text evidence="3">The sequence shown here is derived from an EMBL/GenBank/DDBJ whole genome shotgun (WGS) entry which is preliminary data.</text>
</comment>
<keyword evidence="4" id="KW-1185">Reference proteome</keyword>
<gene>
    <name evidence="3" type="ORF">LNKW23_35830</name>
</gene>
<organism evidence="3 4">
    <name type="scientific">Paralimibaculum aggregatum</name>
    <dbReference type="NCBI Taxonomy" id="3036245"/>
    <lineage>
        <taxon>Bacteria</taxon>
        <taxon>Pseudomonadati</taxon>
        <taxon>Pseudomonadota</taxon>
        <taxon>Alphaproteobacteria</taxon>
        <taxon>Rhodobacterales</taxon>
        <taxon>Paracoccaceae</taxon>
        <taxon>Paralimibaculum</taxon>
    </lineage>
</organism>
<feature type="domain" description="VanZ-like" evidence="2">
    <location>
        <begin position="45"/>
        <end position="188"/>
    </location>
</feature>
<keyword evidence="1" id="KW-0812">Transmembrane</keyword>
<dbReference type="Pfam" id="PF04892">
    <property type="entry name" value="VanZ"/>
    <property type="match status" value="1"/>
</dbReference>
<accession>A0ABQ6LRM1</accession>
<feature type="transmembrane region" description="Helical" evidence="1">
    <location>
        <begin position="134"/>
        <end position="160"/>
    </location>
</feature>
<evidence type="ECO:0000313" key="4">
    <source>
        <dbReference type="Proteomes" id="UP001239909"/>
    </source>
</evidence>
<keyword evidence="1" id="KW-0472">Membrane</keyword>
<feature type="transmembrane region" description="Helical" evidence="1">
    <location>
        <begin position="35"/>
        <end position="54"/>
    </location>
</feature>
<sequence length="197" mass="19591">MTGGELSVYLSSALGFGGLAAGALLAAVRVAGRRIGLRGALLAAAAAAMLALALHPLPDPAGLDCSTGGVPWRLAPFAFLDRATELAAEGAPLRAWAGDLTVSSAAANLAIFAVLGWLAAGLPAVRACGRGRALVAVTAAGALYSLGLETAQATGLFGLYPCPYRAFDLDDLILNTAGAALGAALAIAVRGSRRAPR</sequence>
<dbReference type="Proteomes" id="UP001239909">
    <property type="component" value="Unassembled WGS sequence"/>
</dbReference>
<evidence type="ECO:0000256" key="1">
    <source>
        <dbReference type="SAM" id="Phobius"/>
    </source>
</evidence>
<keyword evidence="1" id="KW-1133">Transmembrane helix</keyword>
<feature type="transmembrane region" description="Helical" evidence="1">
    <location>
        <begin position="172"/>
        <end position="189"/>
    </location>
</feature>
<protein>
    <recommendedName>
        <fullName evidence="2">VanZ-like domain-containing protein</fullName>
    </recommendedName>
</protein>
<proteinExistence type="predicted"/>
<name>A0ABQ6LRM1_9RHOB</name>
<feature type="transmembrane region" description="Helical" evidence="1">
    <location>
        <begin position="102"/>
        <end position="122"/>
    </location>
</feature>
<evidence type="ECO:0000313" key="3">
    <source>
        <dbReference type="EMBL" id="GMG84368.1"/>
    </source>
</evidence>
<dbReference type="InterPro" id="IPR053150">
    <property type="entry name" value="Teicoplanin_resist-assoc"/>
</dbReference>
<dbReference type="EMBL" id="BSYI01000034">
    <property type="protein sequence ID" value="GMG84368.1"/>
    <property type="molecule type" value="Genomic_DNA"/>
</dbReference>
<dbReference type="InterPro" id="IPR006976">
    <property type="entry name" value="VanZ-like"/>
</dbReference>